<protein>
    <recommendedName>
        <fullName evidence="3">YolD-like protein</fullName>
    </recommendedName>
</protein>
<evidence type="ECO:0000313" key="1">
    <source>
        <dbReference type="EMBL" id="KRM13164.1"/>
    </source>
</evidence>
<dbReference type="EMBL" id="AZGF01000003">
    <property type="protein sequence ID" value="KRM13164.1"/>
    <property type="molecule type" value="Genomic_DNA"/>
</dbReference>
<sequence>MQNYQSTIKVVGGHLRQQFDKLLLAESPRPKIQPVTIKTKMPLFQIQYFVKQAIEKKMNVKIQMIPLTDAGQVENAKGVLKIIAPNKIMLKSNNSLRYVVSYDQIRFIEQA</sequence>
<accession>A0A0R1WGN0</accession>
<proteinExistence type="predicted"/>
<keyword evidence="2" id="KW-1185">Reference proteome</keyword>
<dbReference type="eggNOG" id="ENOG5030ANM">
    <property type="taxonomic scope" value="Bacteria"/>
</dbReference>
<evidence type="ECO:0000313" key="2">
    <source>
        <dbReference type="Proteomes" id="UP000051820"/>
    </source>
</evidence>
<comment type="caution">
    <text evidence="1">The sequence shown here is derived from an EMBL/GenBank/DDBJ whole genome shotgun (WGS) entry which is preliminary data.</text>
</comment>
<evidence type="ECO:0008006" key="3">
    <source>
        <dbReference type="Google" id="ProtNLM"/>
    </source>
</evidence>
<reference evidence="1 2" key="1">
    <citation type="journal article" date="2015" name="Genome Announc.">
        <title>Expanding the biotechnology potential of lactobacilli through comparative genomics of 213 strains and associated genera.</title>
        <authorList>
            <person name="Sun Z."/>
            <person name="Harris H.M."/>
            <person name="McCann A."/>
            <person name="Guo C."/>
            <person name="Argimon S."/>
            <person name="Zhang W."/>
            <person name="Yang X."/>
            <person name="Jeffery I.B."/>
            <person name="Cooney J.C."/>
            <person name="Kagawa T.F."/>
            <person name="Liu W."/>
            <person name="Song Y."/>
            <person name="Salvetti E."/>
            <person name="Wrobel A."/>
            <person name="Rasinkangas P."/>
            <person name="Parkhill J."/>
            <person name="Rea M.C."/>
            <person name="O'Sullivan O."/>
            <person name="Ritari J."/>
            <person name="Douillard F.P."/>
            <person name="Paul Ross R."/>
            <person name="Yang R."/>
            <person name="Briner A.E."/>
            <person name="Felis G.E."/>
            <person name="de Vos W.M."/>
            <person name="Barrangou R."/>
            <person name="Klaenhammer T.R."/>
            <person name="Caufield P.W."/>
            <person name="Cui Y."/>
            <person name="Zhang H."/>
            <person name="O'Toole P.W."/>
        </authorList>
    </citation>
    <scope>NUCLEOTIDE SEQUENCE [LARGE SCALE GENOMIC DNA]</scope>
    <source>
        <strain evidence="1 2">DSM 5007</strain>
    </source>
</reference>
<dbReference type="AlphaFoldDB" id="A0A0R1WGN0"/>
<dbReference type="OrthoDB" id="2296908at2"/>
<name>A0A0R1WGN0_9LACO</name>
<dbReference type="RefSeq" id="WP_010622087.1">
    <property type="nucleotide sequence ID" value="NZ_AZGF01000003.1"/>
</dbReference>
<dbReference type="Proteomes" id="UP000051820">
    <property type="component" value="Unassembled WGS sequence"/>
</dbReference>
<dbReference type="PATRIC" id="fig|1423807.3.peg.1335"/>
<gene>
    <name evidence="1" type="ORF">FD16_GL001308</name>
</gene>
<dbReference type="STRING" id="1423807.FD16_GL001308"/>
<organism evidence="1 2">
    <name type="scientific">Paucilactobacillus suebicus DSM 5007 = KCTC 3549</name>
    <dbReference type="NCBI Taxonomy" id="1423807"/>
    <lineage>
        <taxon>Bacteria</taxon>
        <taxon>Bacillati</taxon>
        <taxon>Bacillota</taxon>
        <taxon>Bacilli</taxon>
        <taxon>Lactobacillales</taxon>
        <taxon>Lactobacillaceae</taxon>
        <taxon>Paucilactobacillus</taxon>
    </lineage>
</organism>